<evidence type="ECO:0000256" key="1">
    <source>
        <dbReference type="ARBA" id="ARBA00010641"/>
    </source>
</evidence>
<evidence type="ECO:0000259" key="6">
    <source>
        <dbReference type="Pfam" id="PF04542"/>
    </source>
</evidence>
<evidence type="ECO:0008006" key="10">
    <source>
        <dbReference type="Google" id="ProtNLM"/>
    </source>
</evidence>
<dbReference type="InterPro" id="IPR007627">
    <property type="entry name" value="RNA_pol_sigma70_r2"/>
</dbReference>
<reference evidence="8 9" key="1">
    <citation type="submission" date="2017-03" db="EMBL/GenBank/DDBJ databases">
        <title>Lifting the veil on microbial sulfur biogeochemistry in mining wastewaters.</title>
        <authorList>
            <person name="Kantor R.S."/>
            <person name="Colenbrander Nelson T."/>
            <person name="Marshall S."/>
            <person name="Bennett D."/>
            <person name="Apte S."/>
            <person name="Camacho D."/>
            <person name="Thomas B.C."/>
            <person name="Warren L.A."/>
            <person name="Banfield J.F."/>
        </authorList>
    </citation>
    <scope>NUCLEOTIDE SEQUENCE [LARGE SCALE GENOMIC DNA]</scope>
    <source>
        <strain evidence="8">32-67-7</strain>
    </source>
</reference>
<keyword evidence="3" id="KW-0731">Sigma factor</keyword>
<protein>
    <recommendedName>
        <fullName evidence="10">RNA polymerase subunit sigma-70</fullName>
    </recommendedName>
</protein>
<feature type="domain" description="RNA polymerase sigma factor 70 region 4 type 2" evidence="7">
    <location>
        <begin position="103"/>
        <end position="154"/>
    </location>
</feature>
<dbReference type="InterPro" id="IPR039425">
    <property type="entry name" value="RNA_pol_sigma-70-like"/>
</dbReference>
<dbReference type="InterPro" id="IPR013324">
    <property type="entry name" value="RNA_pol_sigma_r3/r4-like"/>
</dbReference>
<dbReference type="InterPro" id="IPR036388">
    <property type="entry name" value="WH-like_DNA-bd_sf"/>
</dbReference>
<dbReference type="Pfam" id="PF08281">
    <property type="entry name" value="Sigma70_r4_2"/>
    <property type="match status" value="1"/>
</dbReference>
<dbReference type="InterPro" id="IPR014284">
    <property type="entry name" value="RNA_pol_sigma-70_dom"/>
</dbReference>
<comment type="similarity">
    <text evidence="1">Belongs to the sigma-70 factor family. ECF subfamily.</text>
</comment>
<dbReference type="Proteomes" id="UP000215616">
    <property type="component" value="Unassembled WGS sequence"/>
</dbReference>
<keyword evidence="4" id="KW-0238">DNA-binding</keyword>
<evidence type="ECO:0000313" key="9">
    <source>
        <dbReference type="Proteomes" id="UP000215616"/>
    </source>
</evidence>
<evidence type="ECO:0000259" key="7">
    <source>
        <dbReference type="Pfam" id="PF08281"/>
    </source>
</evidence>
<dbReference type="GO" id="GO:0003677">
    <property type="term" value="F:DNA binding"/>
    <property type="evidence" value="ECO:0007669"/>
    <property type="project" value="UniProtKB-KW"/>
</dbReference>
<dbReference type="NCBIfam" id="TIGR02937">
    <property type="entry name" value="sigma70-ECF"/>
    <property type="match status" value="1"/>
</dbReference>
<organism evidence="8 9">
    <name type="scientific">Caulobacter vibrioides</name>
    <name type="common">Caulobacter crescentus</name>
    <dbReference type="NCBI Taxonomy" id="155892"/>
    <lineage>
        <taxon>Bacteria</taxon>
        <taxon>Pseudomonadati</taxon>
        <taxon>Pseudomonadota</taxon>
        <taxon>Alphaproteobacteria</taxon>
        <taxon>Caulobacterales</taxon>
        <taxon>Caulobacteraceae</taxon>
        <taxon>Caulobacter</taxon>
    </lineage>
</organism>
<evidence type="ECO:0000256" key="3">
    <source>
        <dbReference type="ARBA" id="ARBA00023082"/>
    </source>
</evidence>
<proteinExistence type="inferred from homology"/>
<name>A0A258CX51_CAUVI</name>
<evidence type="ECO:0000256" key="4">
    <source>
        <dbReference type="ARBA" id="ARBA00023125"/>
    </source>
</evidence>
<dbReference type="GO" id="GO:0016987">
    <property type="term" value="F:sigma factor activity"/>
    <property type="evidence" value="ECO:0007669"/>
    <property type="project" value="UniProtKB-KW"/>
</dbReference>
<dbReference type="Gene3D" id="1.10.10.10">
    <property type="entry name" value="Winged helix-like DNA-binding domain superfamily/Winged helix DNA-binding domain"/>
    <property type="match status" value="1"/>
</dbReference>
<dbReference type="AlphaFoldDB" id="A0A258CX51"/>
<dbReference type="SUPFAM" id="SSF88659">
    <property type="entry name" value="Sigma3 and sigma4 domains of RNA polymerase sigma factors"/>
    <property type="match status" value="1"/>
</dbReference>
<evidence type="ECO:0000256" key="2">
    <source>
        <dbReference type="ARBA" id="ARBA00023015"/>
    </source>
</evidence>
<dbReference type="Gene3D" id="1.10.1740.10">
    <property type="match status" value="1"/>
</dbReference>
<dbReference type="PANTHER" id="PTHR43133:SF8">
    <property type="entry name" value="RNA POLYMERASE SIGMA FACTOR HI_1459-RELATED"/>
    <property type="match status" value="1"/>
</dbReference>
<dbReference type="InterPro" id="IPR013325">
    <property type="entry name" value="RNA_pol_sigma_r2"/>
</dbReference>
<comment type="caution">
    <text evidence="8">The sequence shown here is derived from an EMBL/GenBank/DDBJ whole genome shotgun (WGS) entry which is preliminary data.</text>
</comment>
<evidence type="ECO:0000256" key="5">
    <source>
        <dbReference type="ARBA" id="ARBA00023163"/>
    </source>
</evidence>
<accession>A0A258CX51</accession>
<dbReference type="GO" id="GO:0006352">
    <property type="term" value="P:DNA-templated transcription initiation"/>
    <property type="evidence" value="ECO:0007669"/>
    <property type="project" value="InterPro"/>
</dbReference>
<dbReference type="InterPro" id="IPR013249">
    <property type="entry name" value="RNA_pol_sigma70_r4_t2"/>
</dbReference>
<keyword evidence="2" id="KW-0805">Transcription regulation</keyword>
<evidence type="ECO:0000313" key="8">
    <source>
        <dbReference type="EMBL" id="OYW99671.1"/>
    </source>
</evidence>
<dbReference type="EMBL" id="NCDQ01000377">
    <property type="protein sequence ID" value="OYW99671.1"/>
    <property type="molecule type" value="Genomic_DNA"/>
</dbReference>
<dbReference type="PANTHER" id="PTHR43133">
    <property type="entry name" value="RNA POLYMERASE ECF-TYPE SIGMA FACTO"/>
    <property type="match status" value="1"/>
</dbReference>
<keyword evidence="5" id="KW-0804">Transcription</keyword>
<dbReference type="SUPFAM" id="SSF88946">
    <property type="entry name" value="Sigma2 domain of RNA polymerase sigma factors"/>
    <property type="match status" value="1"/>
</dbReference>
<feature type="domain" description="RNA polymerase sigma-70 region 2" evidence="6">
    <location>
        <begin position="13"/>
        <end position="73"/>
    </location>
</feature>
<sequence>MAQNEPVPVFETVRAHETRLKAYARRRGADGHEAEDLFQETVLRLLQRARRAPLLNPLAYAFRVLDNLMRDGRQRPSFEALDEAEPCEQPGPGALLEGQELAEAFSRAIADMPRLRREVYLRRRLDGQPYDRIALDLRLTPEAVQKHYSRASATLRKVHQDAVRGEG</sequence>
<dbReference type="Pfam" id="PF04542">
    <property type="entry name" value="Sigma70_r2"/>
    <property type="match status" value="1"/>
</dbReference>
<gene>
    <name evidence="8" type="ORF">B7Z12_17680</name>
</gene>